<name>A0ABV8HR82_9ACTN</name>
<reference evidence="3" key="1">
    <citation type="journal article" date="2019" name="Int. J. Syst. Evol. Microbiol.">
        <title>The Global Catalogue of Microorganisms (GCM) 10K type strain sequencing project: providing services to taxonomists for standard genome sequencing and annotation.</title>
        <authorList>
            <consortium name="The Broad Institute Genomics Platform"/>
            <consortium name="The Broad Institute Genome Sequencing Center for Infectious Disease"/>
            <person name="Wu L."/>
            <person name="Ma J."/>
        </authorList>
    </citation>
    <scope>NUCLEOTIDE SEQUENCE [LARGE SCALE GENOMIC DNA]</scope>
    <source>
        <strain evidence="3">CGMCC 4.7237</strain>
    </source>
</reference>
<protein>
    <recommendedName>
        <fullName evidence="4">Lipoprotein</fullName>
    </recommendedName>
</protein>
<dbReference type="PROSITE" id="PS51257">
    <property type="entry name" value="PROKAR_LIPOPROTEIN"/>
    <property type="match status" value="1"/>
</dbReference>
<evidence type="ECO:0000256" key="1">
    <source>
        <dbReference type="SAM" id="SignalP"/>
    </source>
</evidence>
<evidence type="ECO:0000313" key="2">
    <source>
        <dbReference type="EMBL" id="MFC4032804.1"/>
    </source>
</evidence>
<evidence type="ECO:0000313" key="3">
    <source>
        <dbReference type="Proteomes" id="UP001595765"/>
    </source>
</evidence>
<dbReference type="RefSeq" id="WP_386429900.1">
    <property type="nucleotide sequence ID" value="NZ_JBHSBB010000010.1"/>
</dbReference>
<organism evidence="2 3">
    <name type="scientific">Streptomyces polygonati</name>
    <dbReference type="NCBI Taxonomy" id="1617087"/>
    <lineage>
        <taxon>Bacteria</taxon>
        <taxon>Bacillati</taxon>
        <taxon>Actinomycetota</taxon>
        <taxon>Actinomycetes</taxon>
        <taxon>Kitasatosporales</taxon>
        <taxon>Streptomycetaceae</taxon>
        <taxon>Streptomyces</taxon>
    </lineage>
</organism>
<keyword evidence="3" id="KW-1185">Reference proteome</keyword>
<feature type="signal peptide" evidence="1">
    <location>
        <begin position="1"/>
        <end position="20"/>
    </location>
</feature>
<sequence>MGAGRTRTAALLLLAASLLAGCGIRSTTVPVDAGPAPTRVSCAVPKAPSVLPAGATIQQVYLVCSMQITPVPRAVALPDSGADTDGVASGLIGELQKSPGTEETAAGFSTTVPGNALYLETPPASAPKGTLWFSAALDDLPSFALAQIVCTLTGNPRIAPDHAVLLGSRGSDEVRRYTCTDDLRTRPEAADTAGTPVH</sequence>
<evidence type="ECO:0008006" key="4">
    <source>
        <dbReference type="Google" id="ProtNLM"/>
    </source>
</evidence>
<dbReference type="EMBL" id="JBHSBB010000010">
    <property type="protein sequence ID" value="MFC4032804.1"/>
    <property type="molecule type" value="Genomic_DNA"/>
</dbReference>
<gene>
    <name evidence="2" type="ORF">ACFO3J_15090</name>
</gene>
<comment type="caution">
    <text evidence="2">The sequence shown here is derived from an EMBL/GenBank/DDBJ whole genome shotgun (WGS) entry which is preliminary data.</text>
</comment>
<proteinExistence type="predicted"/>
<feature type="chain" id="PRO_5045141309" description="Lipoprotein" evidence="1">
    <location>
        <begin position="21"/>
        <end position="198"/>
    </location>
</feature>
<dbReference type="Proteomes" id="UP001595765">
    <property type="component" value="Unassembled WGS sequence"/>
</dbReference>
<keyword evidence="1" id="KW-0732">Signal</keyword>
<accession>A0ABV8HR82</accession>